<protein>
    <submittedName>
        <fullName evidence="1">Uncharacterized protein</fullName>
    </submittedName>
</protein>
<proteinExistence type="predicted"/>
<evidence type="ECO:0000313" key="2">
    <source>
        <dbReference type="Proteomes" id="UP001596310"/>
    </source>
</evidence>
<sequence>MEPKWNEDLNRRPVAMWALPIKVSRFPLFISRFRKGVLTMTVAFAKFFPGLTLDWIALVPLFHSRQIPAKTTLLD</sequence>
<reference evidence="2" key="1">
    <citation type="journal article" date="2019" name="Int. J. Syst. Evol. Microbiol.">
        <title>The Global Catalogue of Microorganisms (GCM) 10K type strain sequencing project: providing services to taxonomists for standard genome sequencing and annotation.</title>
        <authorList>
            <consortium name="The Broad Institute Genomics Platform"/>
            <consortium name="The Broad Institute Genome Sequencing Center for Infectious Disease"/>
            <person name="Wu L."/>
            <person name="Ma J."/>
        </authorList>
    </citation>
    <scope>NUCLEOTIDE SEQUENCE [LARGE SCALE GENOMIC DNA]</scope>
    <source>
        <strain evidence="2">CCM 8897</strain>
    </source>
</reference>
<dbReference type="Proteomes" id="UP001596310">
    <property type="component" value="Unassembled WGS sequence"/>
</dbReference>
<name>A0ABW1UQI7_9LACO</name>
<accession>A0ABW1UQI7</accession>
<gene>
    <name evidence="1" type="ORF">ACFQHW_11725</name>
</gene>
<dbReference type="EMBL" id="JBHSSM010000027">
    <property type="protein sequence ID" value="MFC6316235.1"/>
    <property type="molecule type" value="Genomic_DNA"/>
</dbReference>
<evidence type="ECO:0000313" key="1">
    <source>
        <dbReference type="EMBL" id="MFC6316235.1"/>
    </source>
</evidence>
<dbReference type="RefSeq" id="WP_225422228.1">
    <property type="nucleotide sequence ID" value="NZ_JBHSSM010000027.1"/>
</dbReference>
<comment type="caution">
    <text evidence="1">The sequence shown here is derived from an EMBL/GenBank/DDBJ whole genome shotgun (WGS) entry which is preliminary data.</text>
</comment>
<organism evidence="1 2">
    <name type="scientific">Lapidilactobacillus achengensis</name>
    <dbReference type="NCBI Taxonomy" id="2486000"/>
    <lineage>
        <taxon>Bacteria</taxon>
        <taxon>Bacillati</taxon>
        <taxon>Bacillota</taxon>
        <taxon>Bacilli</taxon>
        <taxon>Lactobacillales</taxon>
        <taxon>Lactobacillaceae</taxon>
        <taxon>Lapidilactobacillus</taxon>
    </lineage>
</organism>
<keyword evidence="2" id="KW-1185">Reference proteome</keyword>